<gene>
    <name evidence="2" type="ORF">CR513_32496</name>
</gene>
<dbReference type="Proteomes" id="UP000257109">
    <property type="component" value="Unassembled WGS sequence"/>
</dbReference>
<protein>
    <recommendedName>
        <fullName evidence="1">Reverse transcriptase Ty1/copia-type domain-containing protein</fullName>
    </recommendedName>
</protein>
<dbReference type="CDD" id="cd09272">
    <property type="entry name" value="RNase_HI_RT_Ty1"/>
    <property type="match status" value="1"/>
</dbReference>
<comment type="caution">
    <text evidence="2">The sequence shown here is derived from an EMBL/GenBank/DDBJ whole genome shotgun (WGS) entry which is preliminary data.</text>
</comment>
<reference evidence="2" key="1">
    <citation type="submission" date="2018-05" db="EMBL/GenBank/DDBJ databases">
        <title>Draft genome of Mucuna pruriens seed.</title>
        <authorList>
            <person name="Nnadi N.E."/>
            <person name="Vos R."/>
            <person name="Hasami M.H."/>
            <person name="Devisetty U.K."/>
            <person name="Aguiy J.C."/>
        </authorList>
    </citation>
    <scope>NUCLEOTIDE SEQUENCE [LARGE SCALE GENOMIC DNA]</scope>
    <source>
        <strain evidence="2">JCA_2017</strain>
    </source>
</reference>
<dbReference type="STRING" id="157652.A0A371G6P7"/>
<accession>A0A371G6P7</accession>
<feature type="domain" description="Reverse transcriptase Ty1/copia-type" evidence="1">
    <location>
        <begin position="116"/>
        <end position="189"/>
    </location>
</feature>
<evidence type="ECO:0000313" key="2">
    <source>
        <dbReference type="EMBL" id="RDX86197.1"/>
    </source>
</evidence>
<feature type="non-terminal residue" evidence="2">
    <location>
        <position position="1"/>
    </location>
</feature>
<evidence type="ECO:0000313" key="3">
    <source>
        <dbReference type="Proteomes" id="UP000257109"/>
    </source>
</evidence>
<dbReference type="EMBL" id="QJKJ01006585">
    <property type="protein sequence ID" value="RDX86197.1"/>
    <property type="molecule type" value="Genomic_DNA"/>
</dbReference>
<dbReference type="PANTHER" id="PTHR11439">
    <property type="entry name" value="GAG-POL-RELATED RETROTRANSPOSON"/>
    <property type="match status" value="1"/>
</dbReference>
<feature type="domain" description="Reverse transcriptase Ty1/copia-type" evidence="1">
    <location>
        <begin position="53"/>
        <end position="114"/>
    </location>
</feature>
<dbReference type="PANTHER" id="PTHR11439:SF517">
    <property type="entry name" value="CYSTEINE-RICH RLK (RECEPTOR-LIKE PROTEIN KINASE) 8"/>
    <property type="match status" value="1"/>
</dbReference>
<dbReference type="Pfam" id="PF07727">
    <property type="entry name" value="RVT_2"/>
    <property type="match status" value="2"/>
</dbReference>
<dbReference type="AlphaFoldDB" id="A0A371G6P7"/>
<name>A0A371G6P7_MUCPR</name>
<keyword evidence="3" id="KW-1185">Reference proteome</keyword>
<evidence type="ECO:0000259" key="1">
    <source>
        <dbReference type="Pfam" id="PF07727"/>
    </source>
</evidence>
<sequence length="319" mass="36632">MIQQQLPVQQFQTQTTNLFDLSLRGVEIPTKGRARNPPAWMKDAIKFAMFASAGVKWIFKTKLKEIREIDKFKVRLVVEGYTQEKGIDYREIFSPITRLETIRTIVALAATKRWNNMIYTSNHESMFQEFKTVMMNEFVMTELGKMRYFLGIEVLQGCSGIFIGQKKYIKDILDKFNMLDCNLVKNPIILDIKLLKIDKGAKIDSTLLKQLVRSLMYLMATRLDIAHSISLINSFMEHPKDKHFLATKRILKYLQGTQNLRIFYKARGNEELLAYTDSDYAGDPNNRKSTSGYAFMLGGGMISWASKKQSIISLSTTGA</sequence>
<organism evidence="2 3">
    <name type="scientific">Mucuna pruriens</name>
    <name type="common">Velvet bean</name>
    <name type="synonym">Dolichos pruriens</name>
    <dbReference type="NCBI Taxonomy" id="157652"/>
    <lineage>
        <taxon>Eukaryota</taxon>
        <taxon>Viridiplantae</taxon>
        <taxon>Streptophyta</taxon>
        <taxon>Embryophyta</taxon>
        <taxon>Tracheophyta</taxon>
        <taxon>Spermatophyta</taxon>
        <taxon>Magnoliopsida</taxon>
        <taxon>eudicotyledons</taxon>
        <taxon>Gunneridae</taxon>
        <taxon>Pentapetalae</taxon>
        <taxon>rosids</taxon>
        <taxon>fabids</taxon>
        <taxon>Fabales</taxon>
        <taxon>Fabaceae</taxon>
        <taxon>Papilionoideae</taxon>
        <taxon>50 kb inversion clade</taxon>
        <taxon>NPAAA clade</taxon>
        <taxon>indigoferoid/millettioid clade</taxon>
        <taxon>Phaseoleae</taxon>
        <taxon>Mucuna</taxon>
    </lineage>
</organism>
<proteinExistence type="predicted"/>
<dbReference type="OrthoDB" id="127651at2759"/>
<dbReference type="InterPro" id="IPR013103">
    <property type="entry name" value="RVT_2"/>
</dbReference>